<feature type="region of interest" description="Disordered" evidence="1">
    <location>
        <begin position="1637"/>
        <end position="1665"/>
    </location>
</feature>
<protein>
    <recommendedName>
        <fullName evidence="3">Guanylate cyclase domain-containing protein</fullName>
    </recommendedName>
</protein>
<evidence type="ECO:0000256" key="2">
    <source>
        <dbReference type="SAM" id="Phobius"/>
    </source>
</evidence>
<dbReference type="GO" id="GO:0009190">
    <property type="term" value="P:cyclic nucleotide biosynthetic process"/>
    <property type="evidence" value="ECO:0007669"/>
    <property type="project" value="InterPro"/>
</dbReference>
<dbReference type="PROSITE" id="PS50125">
    <property type="entry name" value="GUANYLATE_CYCLASE_2"/>
    <property type="match status" value="1"/>
</dbReference>
<accession>A0A835YA28</accession>
<proteinExistence type="predicted"/>
<dbReference type="InterPro" id="IPR001054">
    <property type="entry name" value="A/G_cyclase"/>
</dbReference>
<feature type="compositionally biased region" description="Basic and acidic residues" evidence="1">
    <location>
        <begin position="1115"/>
        <end position="1124"/>
    </location>
</feature>
<dbReference type="Proteomes" id="UP000612055">
    <property type="component" value="Unassembled WGS sequence"/>
</dbReference>
<feature type="region of interest" description="Disordered" evidence="1">
    <location>
        <begin position="864"/>
        <end position="906"/>
    </location>
</feature>
<dbReference type="GO" id="GO:0035556">
    <property type="term" value="P:intracellular signal transduction"/>
    <property type="evidence" value="ECO:0007669"/>
    <property type="project" value="InterPro"/>
</dbReference>
<feature type="region of interest" description="Disordered" evidence="1">
    <location>
        <begin position="1915"/>
        <end position="1938"/>
    </location>
</feature>
<keyword evidence="5" id="KW-1185">Reference proteome</keyword>
<feature type="compositionally biased region" description="Polar residues" evidence="1">
    <location>
        <begin position="1013"/>
        <end position="1023"/>
    </location>
</feature>
<feature type="region of interest" description="Disordered" evidence="1">
    <location>
        <begin position="726"/>
        <end position="766"/>
    </location>
</feature>
<feature type="compositionally biased region" description="Basic and acidic residues" evidence="1">
    <location>
        <begin position="1818"/>
        <end position="1827"/>
    </location>
</feature>
<sequence length="2139" mass="217552">MLLADALGERALPQPPSVSNAGGDAGSGWLDWGLAESWEAWEDELMSLPAGGLQLNAGAGADGGKGGGQSRTAAFLAPHSLAAPLLRRGALVDASGLAALEPALQRWGVHPTLAQMSITGGKTLGVPLDGSQLLLFLRADVFSAAGLPPPASWQELLQVAERLNGTSTPAAAGAAGASDQGPLFGFCLPPPRLLGSLALAVLAPMVQTNGTREGMYLDPSSLRPAAATLAMSYALSYLRRLATLSPPSAGYPASAAPPYSEAFAQGRCAMTVGSAAQFRRNSQAVHPAGPSAVRAQVLASLLPGSELVLSEGQSPAGDSLVPCTPGLCPYAVATEASAKGGPGGATAGTSGLRRSLRRGLQQGAQALVNRAPLLSPDGLVGAIVAGGEVTAQLLSWSLLSSVGGPSTSWELLLPPGSEVGPWRQEHFQDAQRWAAAGYDAADTASFLRAAQGSLDHPNVVWPLRVEGAVTHKRAVGTAADAVVALASAPSSPLGGSSGAVEVTAGDPRVAAVMGALADAVTALFGAGKPDPALRAAYLEGLSGRLTGVLHPAVHVDVSSTAPGAHASSQPTAARIGLIVGLVIGCTAAMAAGVLALGFFLGRQQRRAAGSSYWALVEAPPPGPATCIAVTDIEGSTSLWEALPEAVLDRALRTHHRVVRTTSSLYRGYESATEGDSFILAFATPAAAASFAVALQQALLEAEWPAELLAAPSCRPVFVTRREEVERAESVSLTPPPAAKPHKQALLPGSGGIISPHGGFGESRNAAGHHHSVWHGYRAAVMALTGNRAAQKPAAKKKPAIASSLTHEASAAADHGENGAEQSSNAQQQASTRSALYNAVSAFGPGFLASRLRVSLSIAGSRPLPAQASAAHQTAGGQQRDHERGAPWEHSERSQGLLDGPSAPEAQRSRPLLGLLGRMPEQCEGDLEDSGEGAEDGAEDVLEEVDPPASNELLVKLMLAARHKRGLAISELAPVVESTGGRMANSSGLMTIGTARDELQERFRCLAVETSASMSASHTRTLTVSSRQQDGSTGGGGRISSGTNGAGARRLSGTFFARMLNSGGSSGPNGLSSGTSQPTSKQSQHPAAEAGSDEHSGFLQSREASNNPGSSKVHRPASDGEEQRYAPRVHSGVAATLLAAGQPTRGRRLTSATVRAASAPSLVPSGPLPRVAEHEATLAGPSLAETQEEQQEEISGYLEASGCMAPLVDGGQRITTSDTTVGLPKGLPHQPTPGSLLAYIHRLFNASSSTHPGTAGQAAEEVVALVFAGLRVRVGLHCGVQAQEIVYNPASARQTFGGEALRVAKAVTDCASGGQVVLSGEVLAQVQLAGDLSDLPAVVMDIGEHQLFEAVPTLALAEGPCLEASPVLLDAAPAPAAPSTQLLQLVSAPLLGRLALMPPFRPAIHQYTPGFMDAPIGESVAVVVFRVAHASALLAWDAAVAAESLALLELFLRASLGRLLPSASASHGPCYLAAAPPGCPLGTFVAVFANPAAAAKWALEASSQLEGLPWPQELLSSRFGAPLEGLMRAEAESRDDAAAPRHGLKRGLTKALHKAAAPHHFITQSFTASTRPRPPPQPSTRAAQARDPLRQTGASHATDELLGSFGGDLLELFGMPKGVDHGPANTLSSLLEVGDSVPGLPTAKSLPPPGTSASTQPDRGKVANDSSVRKRLMSLGQGAPTSDKTPTVASTTMTSTPIDVTTSRLLETALSTDHAATASAVNSGQQGLSAGSMLPVPAAALFDDVSYPGAPRRLARPGSRHRSAWSRTQHPGGSETVCVDIGASGGTSPPSKYHGPQLQPPQPPRISLTSTVSSSTVHPSHDIAEGRSRGGATCPPREPSSPGNTAVGAPGPALLRPRSNTAKRTLSTRVLATMGFAGSLHGSFIASRTSPASSSTTATMTAAPNPHPLLSGMATEPFARPGGGASGTSGGGGASTSPRNLATVLRRKRSGDVNQSPSRLLESAAAVAAATALAVEDAEVVTLRGLRVRAGLAVGAVRVELCPMTGRVVYSGKPVTAAMTAAAAARLGTLYATQGAATAVAARQAAEAVSEAARSGVAGADGAAEPAAGALQALAAAVGEAEPSLAALTPRLVSAPATSRVTAEAGSTGGGAPVSLKRKEAFVRFRLVEKAVRTDQDEAA</sequence>
<feature type="transmembrane region" description="Helical" evidence="2">
    <location>
        <begin position="676"/>
        <end position="694"/>
    </location>
</feature>
<feature type="compositionally biased region" description="Basic and acidic residues" evidence="1">
    <location>
        <begin position="878"/>
        <end position="892"/>
    </location>
</feature>
<feature type="compositionally biased region" description="Polar residues" evidence="1">
    <location>
        <begin position="1097"/>
        <end position="1109"/>
    </location>
</feature>
<dbReference type="InterPro" id="IPR029787">
    <property type="entry name" value="Nucleotide_cyclase"/>
</dbReference>
<evidence type="ECO:0000313" key="5">
    <source>
        <dbReference type="Proteomes" id="UP000612055"/>
    </source>
</evidence>
<feature type="compositionally biased region" description="Basic residues" evidence="1">
    <location>
        <begin position="1752"/>
        <end position="1763"/>
    </location>
</feature>
<feature type="region of interest" description="Disordered" evidence="1">
    <location>
        <begin position="787"/>
        <end position="829"/>
    </location>
</feature>
<keyword evidence="2" id="KW-0812">Transmembrane</keyword>
<dbReference type="Gene3D" id="3.30.70.1230">
    <property type="entry name" value="Nucleotide cyclase"/>
    <property type="match status" value="4"/>
</dbReference>
<feature type="transmembrane region" description="Helical" evidence="2">
    <location>
        <begin position="575"/>
        <end position="600"/>
    </location>
</feature>
<keyword evidence="2" id="KW-1133">Transmembrane helix</keyword>
<feature type="compositionally biased region" description="Polar residues" evidence="1">
    <location>
        <begin position="1074"/>
        <end position="1084"/>
    </location>
</feature>
<comment type="caution">
    <text evidence="4">The sequence shown here is derived from an EMBL/GenBank/DDBJ whole genome shotgun (WGS) entry which is preliminary data.</text>
</comment>
<feature type="region of interest" description="Disordered" evidence="1">
    <location>
        <begin position="1562"/>
        <end position="1599"/>
    </location>
</feature>
<feature type="compositionally biased region" description="Low complexity" evidence="1">
    <location>
        <begin position="819"/>
        <end position="829"/>
    </location>
</feature>
<feature type="region of interest" description="Disordered" evidence="1">
    <location>
        <begin position="1751"/>
        <end position="1860"/>
    </location>
</feature>
<dbReference type="PANTHER" id="PTHR43081:SF1">
    <property type="entry name" value="ADENYLATE CYCLASE, TERMINAL-DIFFERENTIATION SPECIFIC"/>
    <property type="match status" value="1"/>
</dbReference>
<feature type="domain" description="Guanylate cyclase" evidence="3">
    <location>
        <begin position="626"/>
        <end position="684"/>
    </location>
</feature>
<dbReference type="PANTHER" id="PTHR43081">
    <property type="entry name" value="ADENYLATE CYCLASE, TERMINAL-DIFFERENTIATION SPECIFIC-RELATED"/>
    <property type="match status" value="1"/>
</dbReference>
<gene>
    <name evidence="4" type="ORF">HYH03_004458</name>
</gene>
<organism evidence="4 5">
    <name type="scientific">Edaphochlamys debaryana</name>
    <dbReference type="NCBI Taxonomy" id="47281"/>
    <lineage>
        <taxon>Eukaryota</taxon>
        <taxon>Viridiplantae</taxon>
        <taxon>Chlorophyta</taxon>
        <taxon>core chlorophytes</taxon>
        <taxon>Chlorophyceae</taxon>
        <taxon>CS clade</taxon>
        <taxon>Chlamydomonadales</taxon>
        <taxon>Chlamydomonadales incertae sedis</taxon>
        <taxon>Edaphochlamys</taxon>
    </lineage>
</organism>
<keyword evidence="2" id="KW-0472">Membrane</keyword>
<dbReference type="SUPFAM" id="SSF55073">
    <property type="entry name" value="Nucleotide cyclase"/>
    <property type="match status" value="2"/>
</dbReference>
<dbReference type="OrthoDB" id="551765at2759"/>
<feature type="compositionally biased region" description="Low complexity" evidence="1">
    <location>
        <begin position="1059"/>
        <end position="1073"/>
    </location>
</feature>
<evidence type="ECO:0000256" key="1">
    <source>
        <dbReference type="SAM" id="MobiDB-lite"/>
    </source>
</evidence>
<name>A0A835YA28_9CHLO</name>
<evidence type="ECO:0000313" key="4">
    <source>
        <dbReference type="EMBL" id="KAG2497722.1"/>
    </source>
</evidence>
<feature type="compositionally biased region" description="Low complexity" evidence="1">
    <location>
        <begin position="1806"/>
        <end position="1816"/>
    </location>
</feature>
<evidence type="ECO:0000259" key="3">
    <source>
        <dbReference type="PROSITE" id="PS50125"/>
    </source>
</evidence>
<feature type="region of interest" description="Disordered" evidence="1">
    <location>
        <begin position="1672"/>
        <end position="1691"/>
    </location>
</feature>
<feature type="compositionally biased region" description="Gly residues" evidence="1">
    <location>
        <begin position="1920"/>
        <end position="1933"/>
    </location>
</feature>
<dbReference type="Gene3D" id="3.40.190.10">
    <property type="entry name" value="Periplasmic binding protein-like II"/>
    <property type="match status" value="1"/>
</dbReference>
<dbReference type="EMBL" id="JAEHOE010000013">
    <property type="protein sequence ID" value="KAG2497722.1"/>
    <property type="molecule type" value="Genomic_DNA"/>
</dbReference>
<feature type="region of interest" description="Disordered" evidence="1">
    <location>
        <begin position="1013"/>
        <end position="1124"/>
    </location>
</feature>
<dbReference type="SUPFAM" id="SSF53850">
    <property type="entry name" value="Periplasmic binding protein-like II"/>
    <property type="match status" value="1"/>
</dbReference>
<dbReference type="InterPro" id="IPR050697">
    <property type="entry name" value="Adenylyl/Guanylyl_Cyclase_3/4"/>
</dbReference>
<reference evidence="4" key="1">
    <citation type="journal article" date="2020" name="bioRxiv">
        <title>Comparative genomics of Chlamydomonas.</title>
        <authorList>
            <person name="Craig R.J."/>
            <person name="Hasan A.R."/>
            <person name="Ness R.W."/>
            <person name="Keightley P.D."/>
        </authorList>
    </citation>
    <scope>NUCLEOTIDE SEQUENCE</scope>
    <source>
        <strain evidence="4">CCAP 11/70</strain>
    </source>
</reference>